<reference evidence="3 4" key="1">
    <citation type="journal article" date="2016" name="Nat. Commun.">
        <title>Microbial interactions lead to rapid micro-scale successions on model marine particles.</title>
        <authorList>
            <person name="Datta M.S."/>
            <person name="Sliwerska E."/>
            <person name="Gore J."/>
            <person name="Polz M.F."/>
            <person name="Cordero O.X."/>
        </authorList>
    </citation>
    <scope>NUCLEOTIDE SEQUENCE [LARGE SCALE GENOMIC DNA]</scope>
    <source>
        <strain evidence="3 4">4G03</strain>
    </source>
</reference>
<protein>
    <submittedName>
        <fullName evidence="2">Carboxypeptidase-like regulatory domain-containing protein</fullName>
    </submittedName>
</protein>
<dbReference type="Proteomes" id="UP000222163">
    <property type="component" value="Unassembled WGS sequence"/>
</dbReference>
<feature type="chain" id="PRO_5013666137" evidence="1">
    <location>
        <begin position="19"/>
        <end position="258"/>
    </location>
</feature>
<gene>
    <name evidence="3" type="ORF">CSC81_04200</name>
    <name evidence="2" type="ORF">Q8W23_04595</name>
</gene>
<organism evidence="3 4">
    <name type="scientific">Tenacibaculum discolor</name>
    <dbReference type="NCBI Taxonomy" id="361581"/>
    <lineage>
        <taxon>Bacteria</taxon>
        <taxon>Pseudomonadati</taxon>
        <taxon>Bacteroidota</taxon>
        <taxon>Flavobacteriia</taxon>
        <taxon>Flavobacteriales</taxon>
        <taxon>Flavobacteriaceae</taxon>
        <taxon>Tenacibaculum</taxon>
    </lineage>
</organism>
<reference evidence="2 5" key="3">
    <citation type="submission" date="2023-07" db="EMBL/GenBank/DDBJ databases">
        <title>Genome content predicts the carbon catabolic preferences of heterotrophic bacteria.</title>
        <authorList>
            <person name="Gralka M."/>
        </authorList>
    </citation>
    <scope>NUCLEOTIDE SEQUENCE [LARGE SCALE GENOMIC DNA]</scope>
    <source>
        <strain evidence="2 5">4G03</strain>
    </source>
</reference>
<accession>A0A2G1BXE6</accession>
<evidence type="ECO:0000313" key="4">
    <source>
        <dbReference type="Proteomes" id="UP000222163"/>
    </source>
</evidence>
<dbReference type="Proteomes" id="UP001242342">
    <property type="component" value="Unassembled WGS sequence"/>
</dbReference>
<reference evidence="3" key="2">
    <citation type="submission" date="2017-10" db="EMBL/GenBank/DDBJ databases">
        <authorList>
            <person name="Enke T.N."/>
            <person name="Cordero O.X."/>
        </authorList>
    </citation>
    <scope>NUCLEOTIDE SEQUENCE</scope>
    <source>
        <strain evidence="3">4G03</strain>
    </source>
</reference>
<dbReference type="AlphaFoldDB" id="A0A2G1BXE6"/>
<evidence type="ECO:0000313" key="3">
    <source>
        <dbReference type="EMBL" id="PHN98703.1"/>
    </source>
</evidence>
<proteinExistence type="predicted"/>
<dbReference type="InterPro" id="IPR008969">
    <property type="entry name" value="CarboxyPept-like_regulatory"/>
</dbReference>
<keyword evidence="1" id="KW-0732">Signal</keyword>
<name>A0A2G1BXE6_9FLAO</name>
<sequence>MKKLLLVLFTCFSCIAIAQNTPKIITGTVFIDSIATQDVHIINKKMAIGAVSNENGRFEILAAENNTLLISHLNLEYKEVTITKEHIKAKNIVIFVDSKTHMLDEVVLERQKSILEIDNDILSNAPIVNAKTLKLPYANVIQPKDEKTVKIQSGVAINLTGLINALNGTNKRKKQLKKITVEDRNIEKIRKHFTDGFFVQQLKIKKESINQFLQACISKGIINLYNKDKVLELTAVLIENSKTSPYLLENENIRVTKK</sequence>
<dbReference type="EMBL" id="JAUYVU010000002">
    <property type="protein sequence ID" value="MDP2540748.1"/>
    <property type="molecule type" value="Genomic_DNA"/>
</dbReference>
<comment type="caution">
    <text evidence="3">The sequence shown here is derived from an EMBL/GenBank/DDBJ whole genome shotgun (WGS) entry which is preliminary data.</text>
</comment>
<dbReference type="Pfam" id="PF13715">
    <property type="entry name" value="CarbopepD_reg_2"/>
    <property type="match status" value="1"/>
</dbReference>
<keyword evidence="5" id="KW-1185">Reference proteome</keyword>
<evidence type="ECO:0000313" key="2">
    <source>
        <dbReference type="EMBL" id="MDP2540748.1"/>
    </source>
</evidence>
<evidence type="ECO:0000313" key="5">
    <source>
        <dbReference type="Proteomes" id="UP001242342"/>
    </source>
</evidence>
<feature type="signal peptide" evidence="1">
    <location>
        <begin position="1"/>
        <end position="18"/>
    </location>
</feature>
<dbReference type="EMBL" id="PDUU01000003">
    <property type="protein sequence ID" value="PHN98703.1"/>
    <property type="molecule type" value="Genomic_DNA"/>
</dbReference>
<dbReference type="SUPFAM" id="SSF49464">
    <property type="entry name" value="Carboxypeptidase regulatory domain-like"/>
    <property type="match status" value="1"/>
</dbReference>
<evidence type="ECO:0000256" key="1">
    <source>
        <dbReference type="SAM" id="SignalP"/>
    </source>
</evidence>
<dbReference type="RefSeq" id="WP_099214519.1">
    <property type="nucleotide sequence ID" value="NZ_JAUYVU010000002.1"/>
</dbReference>